<evidence type="ECO:0000256" key="3">
    <source>
        <dbReference type="ARBA" id="ARBA00011233"/>
    </source>
</evidence>
<dbReference type="OMA" id="GETESKM"/>
<dbReference type="SUPFAM" id="SSF49785">
    <property type="entry name" value="Galactose-binding domain-like"/>
    <property type="match status" value="1"/>
</dbReference>
<dbReference type="GO" id="GO:0046872">
    <property type="term" value="F:metal ion binding"/>
    <property type="evidence" value="ECO:0007669"/>
    <property type="project" value="UniProtKB-KW"/>
</dbReference>
<dbReference type="GO" id="GO:0010185">
    <property type="term" value="P:regulation of cellular defense response"/>
    <property type="evidence" value="ECO:0007669"/>
    <property type="project" value="UniProtKB-ARBA"/>
</dbReference>
<dbReference type="InterPro" id="IPR008979">
    <property type="entry name" value="Galactose-bd-like_sf"/>
</dbReference>
<proteinExistence type="inferred from homology"/>
<dbReference type="GeneTree" id="ENSGT01060000248575"/>
<keyword evidence="6" id="KW-0106">Calcium</keyword>
<keyword evidence="7" id="KW-1015">Disulfide bond</keyword>
<comment type="subunit">
    <text evidence="3">Homotrimer.</text>
</comment>
<evidence type="ECO:0000313" key="10">
    <source>
        <dbReference type="Proteomes" id="UP000694546"/>
    </source>
</evidence>
<feature type="domain" description="Fucolectin tachylectin-4 pentraxin-1" evidence="8">
    <location>
        <begin position="18"/>
        <end position="146"/>
    </location>
</feature>
<reference evidence="9" key="1">
    <citation type="submission" date="2025-08" db="UniProtKB">
        <authorList>
            <consortium name="Ensembl"/>
        </authorList>
    </citation>
    <scope>IDENTIFICATION</scope>
</reference>
<evidence type="ECO:0000256" key="1">
    <source>
        <dbReference type="ARBA" id="ARBA00002219"/>
    </source>
</evidence>
<dbReference type="Gene3D" id="2.60.120.260">
    <property type="entry name" value="Galactose-binding domain-like"/>
    <property type="match status" value="1"/>
</dbReference>
<protein>
    <recommendedName>
        <fullName evidence="8">Fucolectin tachylectin-4 pentraxin-1 domain-containing protein</fullName>
    </recommendedName>
</protein>
<organism evidence="9 10">
    <name type="scientific">Gadus morhua</name>
    <name type="common">Atlantic cod</name>
    <dbReference type="NCBI Taxonomy" id="8049"/>
    <lineage>
        <taxon>Eukaryota</taxon>
        <taxon>Metazoa</taxon>
        <taxon>Chordata</taxon>
        <taxon>Craniata</taxon>
        <taxon>Vertebrata</taxon>
        <taxon>Euteleostomi</taxon>
        <taxon>Actinopterygii</taxon>
        <taxon>Neopterygii</taxon>
        <taxon>Teleostei</taxon>
        <taxon>Neoteleostei</taxon>
        <taxon>Acanthomorphata</taxon>
        <taxon>Zeiogadaria</taxon>
        <taxon>Gadariae</taxon>
        <taxon>Gadiformes</taxon>
        <taxon>Gadoidei</taxon>
        <taxon>Gadidae</taxon>
        <taxon>Gadus</taxon>
    </lineage>
</organism>
<evidence type="ECO:0000256" key="7">
    <source>
        <dbReference type="ARBA" id="ARBA00023157"/>
    </source>
</evidence>
<dbReference type="SMART" id="SM00607">
    <property type="entry name" value="FTP"/>
    <property type="match status" value="1"/>
</dbReference>
<accession>A0A8C4ZUC0</accession>
<reference evidence="9" key="2">
    <citation type="submission" date="2025-09" db="UniProtKB">
        <authorList>
            <consortium name="Ensembl"/>
        </authorList>
    </citation>
    <scope>IDENTIFICATION</scope>
</reference>
<dbReference type="AlphaFoldDB" id="A0A8C4ZUC0"/>
<dbReference type="Pfam" id="PF22633">
    <property type="entry name" value="F5_F8_type_C_2"/>
    <property type="match status" value="1"/>
</dbReference>
<evidence type="ECO:0000313" key="9">
    <source>
        <dbReference type="Ensembl" id="ENSGMOP00000021305.2"/>
    </source>
</evidence>
<evidence type="ECO:0000256" key="2">
    <source>
        <dbReference type="ARBA" id="ARBA00010147"/>
    </source>
</evidence>
<dbReference type="InterPro" id="IPR051941">
    <property type="entry name" value="BG_Antigen-Binding_Lectin"/>
</dbReference>
<evidence type="ECO:0000256" key="5">
    <source>
        <dbReference type="ARBA" id="ARBA00022734"/>
    </source>
</evidence>
<dbReference type="PANTHER" id="PTHR45713:SF6">
    <property type="entry name" value="F5_8 TYPE C DOMAIN-CONTAINING PROTEIN"/>
    <property type="match status" value="1"/>
</dbReference>
<dbReference type="InterPro" id="IPR006585">
    <property type="entry name" value="FTP1"/>
</dbReference>
<name>A0A8C4ZUC0_GADMO</name>
<comment type="similarity">
    <text evidence="2">Belongs to the fucolectin family.</text>
</comment>
<dbReference type="Proteomes" id="UP000694546">
    <property type="component" value="Chromosome 9"/>
</dbReference>
<keyword evidence="5" id="KW-0430">Lectin</keyword>
<keyword evidence="10" id="KW-1185">Reference proteome</keyword>
<dbReference type="PANTHER" id="PTHR45713">
    <property type="entry name" value="FTP DOMAIN-CONTAINING PROTEIN"/>
    <property type="match status" value="1"/>
</dbReference>
<comment type="function">
    <text evidence="1">Acts as a defensive agent. Recognizes blood group fucosylated oligosaccharides including A, B, H and Lewis B-type antigens. Does not recognize Lewis A antigen and has low affinity for monovalent haptens.</text>
</comment>
<keyword evidence="4" id="KW-0479">Metal-binding</keyword>
<sequence length="151" mass="16945">LLSVDIYIYLCDFGSISRINVALSGTAIQSTTFLGGVAERAIDGNSDPHWEHNSCTHTNSTAKPWWRLELPGVYRVSEIQVTNRNTARERLNGVTSPTITQYCCLTQTVKCLGMEGRFINFYRSSEIILALQLCEVKVYGGRHPVHHDMIV</sequence>
<evidence type="ECO:0000256" key="4">
    <source>
        <dbReference type="ARBA" id="ARBA00022723"/>
    </source>
</evidence>
<dbReference type="Ensembl" id="ENSGMOT00000021823.2">
    <property type="protein sequence ID" value="ENSGMOP00000021305.2"/>
    <property type="gene ID" value="ENSGMOG00000019818.2"/>
</dbReference>
<dbReference type="GO" id="GO:0042806">
    <property type="term" value="F:fucose binding"/>
    <property type="evidence" value="ECO:0007669"/>
    <property type="project" value="UniProtKB-ARBA"/>
</dbReference>
<dbReference type="GO" id="GO:0001868">
    <property type="term" value="P:regulation of complement activation, lectin pathway"/>
    <property type="evidence" value="ECO:0007669"/>
    <property type="project" value="UniProtKB-ARBA"/>
</dbReference>
<evidence type="ECO:0000259" key="8">
    <source>
        <dbReference type="SMART" id="SM00607"/>
    </source>
</evidence>
<evidence type="ECO:0000256" key="6">
    <source>
        <dbReference type="ARBA" id="ARBA00022837"/>
    </source>
</evidence>